<evidence type="ECO:0000259" key="3">
    <source>
        <dbReference type="Pfam" id="PF02826"/>
    </source>
</evidence>
<feature type="domain" description="D-isomer specific 2-hydroxyacid dehydrogenase NAD-binding" evidence="3">
    <location>
        <begin position="103"/>
        <end position="273"/>
    </location>
</feature>
<evidence type="ECO:0000256" key="2">
    <source>
        <dbReference type="ARBA" id="ARBA00023027"/>
    </source>
</evidence>
<keyword evidence="2" id="KW-0520">NAD</keyword>
<evidence type="ECO:0000256" key="1">
    <source>
        <dbReference type="ARBA" id="ARBA00023002"/>
    </source>
</evidence>
<dbReference type="Pfam" id="PF02826">
    <property type="entry name" value="2-Hacid_dh_C"/>
    <property type="match status" value="1"/>
</dbReference>
<dbReference type="Gene3D" id="3.40.50.720">
    <property type="entry name" value="NAD(P)-binding Rossmann-like Domain"/>
    <property type="match status" value="2"/>
</dbReference>
<evidence type="ECO:0000313" key="4">
    <source>
        <dbReference type="EMBL" id="CAG9619965.1"/>
    </source>
</evidence>
<organism evidence="4 5">
    <name type="scientific">Sutcliffiella rhizosphaerae</name>
    <dbReference type="NCBI Taxonomy" id="2880967"/>
    <lineage>
        <taxon>Bacteria</taxon>
        <taxon>Bacillati</taxon>
        <taxon>Bacillota</taxon>
        <taxon>Bacilli</taxon>
        <taxon>Bacillales</taxon>
        <taxon>Bacillaceae</taxon>
        <taxon>Sutcliffiella</taxon>
    </lineage>
</organism>
<dbReference type="GO" id="GO:0030267">
    <property type="term" value="F:glyoxylate reductase (NADPH) activity"/>
    <property type="evidence" value="ECO:0007669"/>
    <property type="project" value="UniProtKB-EC"/>
</dbReference>
<sequence length="308" mass="35344">MKIENILVTGRIYQELKELIPQRVDKNMLFLPEKNVKAEDLEWADAYVAFQPTANFHFGNLKWVHSLGAGVDRYLDLPSWKSDVLLTRTITSFGQRIGEFVLSHILHDLQHHKKFQQQQLTKKWQVEPPKLLCDINVIIYGTGEIGQEVARILSFFNVTVYGISISGEAIKHFSKVMKSADRALLQQVDYVINTLPLTPMTNHFFDSTFFEVLWDTTFINVGRGMSVQVEDLLRALEKGYVKRAVLDVFEIEPLPSESPLWTHSKITITPHISAITTPEEAVECFLQTLQDVENEQLPKNSVDLQKNY</sequence>
<keyword evidence="5" id="KW-1185">Reference proteome</keyword>
<dbReference type="CDD" id="cd05300">
    <property type="entry name" value="2-Hacid_dh_1"/>
    <property type="match status" value="1"/>
</dbReference>
<reference evidence="4 5" key="1">
    <citation type="submission" date="2021-10" db="EMBL/GenBank/DDBJ databases">
        <authorList>
            <person name="Criscuolo A."/>
        </authorList>
    </citation>
    <scope>NUCLEOTIDE SEQUENCE [LARGE SCALE GENOMIC DNA]</scope>
    <source>
        <strain evidence="5">CIP 111883</strain>
    </source>
</reference>
<keyword evidence="1 4" id="KW-0560">Oxidoreductase</keyword>
<accession>A0ABN8A4F8</accession>
<dbReference type="PANTHER" id="PTHR43333">
    <property type="entry name" value="2-HACID_DH_C DOMAIN-CONTAINING PROTEIN"/>
    <property type="match status" value="1"/>
</dbReference>
<dbReference type="EMBL" id="CAKJTJ010000003">
    <property type="protein sequence ID" value="CAG9619965.1"/>
    <property type="molecule type" value="Genomic_DNA"/>
</dbReference>
<dbReference type="RefSeq" id="WP_230499908.1">
    <property type="nucleotide sequence ID" value="NZ_CAKJTJ010000003.1"/>
</dbReference>
<dbReference type="InterPro" id="IPR036291">
    <property type="entry name" value="NAD(P)-bd_dom_sf"/>
</dbReference>
<dbReference type="EC" id="1.1.1.79" evidence="4"/>
<dbReference type="InterPro" id="IPR006140">
    <property type="entry name" value="D-isomer_DH_NAD-bd"/>
</dbReference>
<evidence type="ECO:0000313" key="5">
    <source>
        <dbReference type="Proteomes" id="UP000789833"/>
    </source>
</evidence>
<proteinExistence type="predicted"/>
<protein>
    <submittedName>
        <fullName evidence="4">Glyoxylate/hydroxypyruvate reductase A</fullName>
        <ecNumber evidence="4">1.1.1.79</ecNumber>
    </submittedName>
</protein>
<name>A0ABN8A4F8_9BACI</name>
<gene>
    <name evidence="4" type="primary">ghrA</name>
    <name evidence="4" type="ORF">BACCIP111883_00733</name>
</gene>
<dbReference type="Proteomes" id="UP000789833">
    <property type="component" value="Unassembled WGS sequence"/>
</dbReference>
<dbReference type="PANTHER" id="PTHR43333:SF1">
    <property type="entry name" value="D-ISOMER SPECIFIC 2-HYDROXYACID DEHYDROGENASE NAD-BINDING DOMAIN-CONTAINING PROTEIN"/>
    <property type="match status" value="1"/>
</dbReference>
<comment type="caution">
    <text evidence="4">The sequence shown here is derived from an EMBL/GenBank/DDBJ whole genome shotgun (WGS) entry which is preliminary data.</text>
</comment>
<dbReference type="SUPFAM" id="SSF51735">
    <property type="entry name" value="NAD(P)-binding Rossmann-fold domains"/>
    <property type="match status" value="1"/>
</dbReference>